<dbReference type="Pfam" id="PF05199">
    <property type="entry name" value="GMC_oxred_C"/>
    <property type="match status" value="1"/>
</dbReference>
<protein>
    <recommendedName>
        <fullName evidence="3">Glucose-methanol-choline oxidoreductase C-terminal domain-containing protein</fullName>
    </recommendedName>
</protein>
<dbReference type="GeneID" id="77811449"/>
<dbReference type="RefSeq" id="XP_053021733.1">
    <property type="nucleotide sequence ID" value="XM_053170554.1"/>
</dbReference>
<sequence length="123" mass="13463">MVQAAKKARKIMEQPQYKNIILNKQFLGPSVQSDAEWLVSVKNCVRTESHPLGTCALMPKDHAGVVDPQLKVYGTENLRVVDASVIPIQIGAHPALTIYAIAEKAAELILNPTTKPLLPNLLQ</sequence>
<dbReference type="Gene3D" id="3.30.560.10">
    <property type="entry name" value="Glucose Oxidase, domain 3"/>
    <property type="match status" value="1"/>
</dbReference>
<name>A0ABY7CMM5_9BASI</name>
<evidence type="ECO:0000259" key="3">
    <source>
        <dbReference type="Pfam" id="PF05199"/>
    </source>
</evidence>
<dbReference type="PANTHER" id="PTHR11552:SF147">
    <property type="entry name" value="CHOLINE DEHYDROGENASE, MITOCHONDRIAL"/>
    <property type="match status" value="1"/>
</dbReference>
<evidence type="ECO:0000313" key="4">
    <source>
        <dbReference type="EMBL" id="WAQ86178.1"/>
    </source>
</evidence>
<evidence type="ECO:0000256" key="1">
    <source>
        <dbReference type="ARBA" id="ARBA00001974"/>
    </source>
</evidence>
<dbReference type="InterPro" id="IPR012132">
    <property type="entry name" value="GMC_OxRdtase"/>
</dbReference>
<comment type="cofactor">
    <cofactor evidence="1">
        <name>FAD</name>
        <dbReference type="ChEBI" id="CHEBI:57692"/>
    </cofactor>
</comment>
<proteinExistence type="inferred from homology"/>
<comment type="similarity">
    <text evidence="2">Belongs to the GMC oxidoreductase family.</text>
</comment>
<evidence type="ECO:0000256" key="2">
    <source>
        <dbReference type="ARBA" id="ARBA00010790"/>
    </source>
</evidence>
<dbReference type="InterPro" id="IPR036188">
    <property type="entry name" value="FAD/NAD-bd_sf"/>
</dbReference>
<evidence type="ECO:0000313" key="5">
    <source>
        <dbReference type="Proteomes" id="UP001164743"/>
    </source>
</evidence>
<keyword evidence="5" id="KW-1185">Reference proteome</keyword>
<dbReference type="SUPFAM" id="SSF54373">
    <property type="entry name" value="FAD-linked reductases, C-terminal domain"/>
    <property type="match status" value="1"/>
</dbReference>
<reference evidence="4" key="1">
    <citation type="submission" date="2022-10" db="EMBL/GenBank/DDBJ databases">
        <title>Puccinia triticina Genome sequencing and assembly.</title>
        <authorList>
            <person name="Li C."/>
        </authorList>
    </citation>
    <scope>NUCLEOTIDE SEQUENCE</scope>
    <source>
        <strain evidence="4">Pt15</strain>
    </source>
</reference>
<feature type="domain" description="Glucose-methanol-choline oxidoreductase C-terminal" evidence="3">
    <location>
        <begin position="1"/>
        <end position="102"/>
    </location>
</feature>
<dbReference type="SUPFAM" id="SSF51905">
    <property type="entry name" value="FAD/NAD(P)-binding domain"/>
    <property type="match status" value="1"/>
</dbReference>
<organism evidence="4 5">
    <name type="scientific">Puccinia triticina</name>
    <dbReference type="NCBI Taxonomy" id="208348"/>
    <lineage>
        <taxon>Eukaryota</taxon>
        <taxon>Fungi</taxon>
        <taxon>Dikarya</taxon>
        <taxon>Basidiomycota</taxon>
        <taxon>Pucciniomycotina</taxon>
        <taxon>Pucciniomycetes</taxon>
        <taxon>Pucciniales</taxon>
        <taxon>Pucciniaceae</taxon>
        <taxon>Puccinia</taxon>
    </lineage>
</organism>
<dbReference type="Proteomes" id="UP001164743">
    <property type="component" value="Chromosome 6A"/>
</dbReference>
<dbReference type="PANTHER" id="PTHR11552">
    <property type="entry name" value="GLUCOSE-METHANOL-CHOLINE GMC OXIDOREDUCTASE"/>
    <property type="match status" value="1"/>
</dbReference>
<accession>A0ABY7CMM5</accession>
<dbReference type="Gene3D" id="3.50.50.60">
    <property type="entry name" value="FAD/NAD(P)-binding domain"/>
    <property type="match status" value="1"/>
</dbReference>
<dbReference type="InterPro" id="IPR007867">
    <property type="entry name" value="GMC_OxRtase_C"/>
</dbReference>
<dbReference type="EMBL" id="CP110426">
    <property type="protein sequence ID" value="WAQ86178.1"/>
    <property type="molecule type" value="Genomic_DNA"/>
</dbReference>
<gene>
    <name evidence="4" type="ORF">PtA15_6A810</name>
</gene>